<name>A0ABD3A1L2_9GENT</name>
<gene>
    <name evidence="1" type="ORF">ACH5RR_013986</name>
</gene>
<organism evidence="1 2">
    <name type="scientific">Cinchona calisaya</name>
    <dbReference type="NCBI Taxonomy" id="153742"/>
    <lineage>
        <taxon>Eukaryota</taxon>
        <taxon>Viridiplantae</taxon>
        <taxon>Streptophyta</taxon>
        <taxon>Embryophyta</taxon>
        <taxon>Tracheophyta</taxon>
        <taxon>Spermatophyta</taxon>
        <taxon>Magnoliopsida</taxon>
        <taxon>eudicotyledons</taxon>
        <taxon>Gunneridae</taxon>
        <taxon>Pentapetalae</taxon>
        <taxon>asterids</taxon>
        <taxon>lamiids</taxon>
        <taxon>Gentianales</taxon>
        <taxon>Rubiaceae</taxon>
        <taxon>Cinchonoideae</taxon>
        <taxon>Cinchoneae</taxon>
        <taxon>Cinchona</taxon>
    </lineage>
</organism>
<sequence length="206" mass="23479">MEKLFNPNDKEYMKMALLKHEETFREQVCELHRVYRIQKLLMKNISDRRNIKIVTKSYQTNVDDHHQDMHERLRKGLDLELPAEEYIPGTEENSGTAQIDDESELELTLGLGPKSSCRRRKSVETSLLSDSAASFSSSSTGSSNIKRTNAIEEELIGRKWGLELPGTSSPSVIGARKNISHVQEQLKQDRHSNSPWLLQALSLNMS</sequence>
<dbReference type="EMBL" id="JBJUIK010000006">
    <property type="protein sequence ID" value="KAL3525614.1"/>
    <property type="molecule type" value="Genomic_DNA"/>
</dbReference>
<proteinExistence type="predicted"/>
<reference evidence="1 2" key="1">
    <citation type="submission" date="2024-11" db="EMBL/GenBank/DDBJ databases">
        <title>A near-complete genome assembly of Cinchona calisaya.</title>
        <authorList>
            <person name="Lian D.C."/>
            <person name="Zhao X.W."/>
            <person name="Wei L."/>
        </authorList>
    </citation>
    <scope>NUCLEOTIDE SEQUENCE [LARGE SCALE GENOMIC DNA]</scope>
    <source>
        <tissue evidence="1">Nenye</tissue>
    </source>
</reference>
<accession>A0ABD3A1L2</accession>
<dbReference type="AlphaFoldDB" id="A0ABD3A1L2"/>
<evidence type="ECO:0000313" key="1">
    <source>
        <dbReference type="EMBL" id="KAL3525614.1"/>
    </source>
</evidence>
<dbReference type="Proteomes" id="UP001630127">
    <property type="component" value="Unassembled WGS sequence"/>
</dbReference>
<dbReference type="PANTHER" id="PTHR33167:SF26">
    <property type="entry name" value="EXPRESSED PROTEIN"/>
    <property type="match status" value="1"/>
</dbReference>
<comment type="caution">
    <text evidence="1">The sequence shown here is derived from an EMBL/GenBank/DDBJ whole genome shotgun (WGS) entry which is preliminary data.</text>
</comment>
<evidence type="ECO:0000313" key="2">
    <source>
        <dbReference type="Proteomes" id="UP001630127"/>
    </source>
</evidence>
<dbReference type="PANTHER" id="PTHR33167">
    <property type="entry name" value="TRANSCRIPTION FACTOR, PUTATIVE (DUF863)-RELATED"/>
    <property type="match status" value="1"/>
</dbReference>
<keyword evidence="2" id="KW-1185">Reference proteome</keyword>
<protein>
    <submittedName>
        <fullName evidence="1">Uncharacterized protein</fullName>
    </submittedName>
</protein>